<reference evidence="7" key="1">
    <citation type="submission" date="2021-03" db="EMBL/GenBank/DDBJ databases">
        <authorList>
            <person name="Tagirdzhanova G."/>
        </authorList>
    </citation>
    <scope>NUCLEOTIDE SEQUENCE</scope>
</reference>
<evidence type="ECO:0000256" key="6">
    <source>
        <dbReference type="RuleBase" id="RU365002"/>
    </source>
</evidence>
<dbReference type="InterPro" id="IPR019438">
    <property type="entry name" value="Q_salvage"/>
</dbReference>
<dbReference type="PANTHER" id="PTHR21314">
    <property type="entry name" value="QUEUOSINE 5'-PHOSPHATE N-GLYCOSYLASE_HYDROLASE-RELATED"/>
    <property type="match status" value="1"/>
</dbReference>
<dbReference type="Pfam" id="PF10343">
    <property type="entry name" value="Q_salvage"/>
    <property type="match status" value="1"/>
</dbReference>
<evidence type="ECO:0000256" key="1">
    <source>
        <dbReference type="ARBA" id="ARBA00022801"/>
    </source>
</evidence>
<accession>A0A8H3I3W0</accession>
<gene>
    <name evidence="7" type="ORF">GOMPHAMPRED_000441</name>
</gene>
<protein>
    <recommendedName>
        <fullName evidence="3 6">Queuosine 5'-phosphate N-glycosylase/hydrolase</fullName>
        <ecNumber evidence="6">3.2.2.-</ecNumber>
    </recommendedName>
    <alternativeName>
        <fullName evidence="4 6">Queuosine-nucleotide N-glycosylase/hydrolase</fullName>
    </alternativeName>
</protein>
<comment type="catalytic activity">
    <reaction evidence="5 6">
        <text>queuosine 5'-phosphate + H2O = queuine + D-ribose 5-phosphate</text>
        <dbReference type="Rhea" id="RHEA:75387"/>
        <dbReference type="ChEBI" id="CHEBI:15377"/>
        <dbReference type="ChEBI" id="CHEBI:17433"/>
        <dbReference type="ChEBI" id="CHEBI:78346"/>
        <dbReference type="ChEBI" id="CHEBI:194371"/>
    </reaction>
    <physiologicalReaction direction="left-to-right" evidence="5 6">
        <dbReference type="Rhea" id="RHEA:75388"/>
    </physiologicalReaction>
</comment>
<evidence type="ECO:0000256" key="3">
    <source>
        <dbReference type="ARBA" id="ARBA00035306"/>
    </source>
</evidence>
<dbReference type="GO" id="GO:0016787">
    <property type="term" value="F:hydrolase activity"/>
    <property type="evidence" value="ECO:0007669"/>
    <property type="project" value="UniProtKB-KW"/>
</dbReference>
<comment type="function">
    <text evidence="6">Catalyzes the hydrolysis of queuosine 5'-phosphate, releasing the nucleobase queuine (q). Is required for salvage of queuine from exogenous queuosine (Q) that is imported and then converted to queuosine 5'-phosphate intracellularly.</text>
</comment>
<evidence type="ECO:0000313" key="8">
    <source>
        <dbReference type="Proteomes" id="UP000664169"/>
    </source>
</evidence>
<dbReference type="EC" id="3.2.2.-" evidence="6"/>
<dbReference type="PANTHER" id="PTHR21314:SF0">
    <property type="entry name" value="QUEUOSINE 5'-PHOSPHATE N-GLYCOSYLASE_HYDROLASE"/>
    <property type="match status" value="1"/>
</dbReference>
<comment type="similarity">
    <text evidence="2 6">Belongs to the QNG1 protein family.</text>
</comment>
<name>A0A8H3I3W0_9LECA</name>
<keyword evidence="1 6" id="KW-0378">Hydrolase</keyword>
<comment type="caution">
    <text evidence="7">The sequence shown here is derived from an EMBL/GenBank/DDBJ whole genome shotgun (WGS) entry which is preliminary data.</text>
</comment>
<sequence>MGPFDDDEVDEELLTLLRQSLGLGVTQHQAPDTGVLKDAQRIYEDAVDVAIDYAGTAAAADDILRQMKEKKYSPKTWSAHELHPQEKNEAVVNFIFTLDILNFCFWPDEDNQHYTVEFKDKRYTGYWSLVAVLQRALLEGITITTPCFWQDEDAFTFELFEHVFRSCNGSSLSMLDKRFNMLRHAGQIVYEDFECSVIGIIDMAKGSAVVLVNLLVDRFPQFRDEVNSGKRNLRFYKRAQIFVADLWACFEGASFGTFTDIDKITMFADYRVPQMLYTLGCLRYSPALENRIRRREEIPPHSSWEIELRGCSIWCVEMIRQHILQVDPLADMNAILIDFFLYDTAKEREAQGTEVIPHHRTKSIWY</sequence>
<evidence type="ECO:0000313" key="7">
    <source>
        <dbReference type="EMBL" id="CAF9903623.1"/>
    </source>
</evidence>
<evidence type="ECO:0000256" key="2">
    <source>
        <dbReference type="ARBA" id="ARBA00035119"/>
    </source>
</evidence>
<evidence type="ECO:0000256" key="4">
    <source>
        <dbReference type="ARBA" id="ARBA00035393"/>
    </source>
</evidence>
<keyword evidence="8" id="KW-1185">Reference proteome</keyword>
<dbReference type="AlphaFoldDB" id="A0A8H3I3W0"/>
<dbReference type="Proteomes" id="UP000664169">
    <property type="component" value="Unassembled WGS sequence"/>
</dbReference>
<evidence type="ECO:0000256" key="5">
    <source>
        <dbReference type="ARBA" id="ARBA00048204"/>
    </source>
</evidence>
<dbReference type="GO" id="GO:0006400">
    <property type="term" value="P:tRNA modification"/>
    <property type="evidence" value="ECO:0007669"/>
    <property type="project" value="TreeGrafter"/>
</dbReference>
<proteinExistence type="inferred from homology"/>
<organism evidence="7 8">
    <name type="scientific">Gomphillus americanus</name>
    <dbReference type="NCBI Taxonomy" id="1940652"/>
    <lineage>
        <taxon>Eukaryota</taxon>
        <taxon>Fungi</taxon>
        <taxon>Dikarya</taxon>
        <taxon>Ascomycota</taxon>
        <taxon>Pezizomycotina</taxon>
        <taxon>Lecanoromycetes</taxon>
        <taxon>OSLEUM clade</taxon>
        <taxon>Ostropomycetidae</taxon>
        <taxon>Ostropales</taxon>
        <taxon>Graphidaceae</taxon>
        <taxon>Gomphilloideae</taxon>
        <taxon>Gomphillus</taxon>
    </lineage>
</organism>
<dbReference type="EMBL" id="CAJPDQ010000001">
    <property type="protein sequence ID" value="CAF9903623.1"/>
    <property type="molecule type" value="Genomic_DNA"/>
</dbReference>
<dbReference type="OrthoDB" id="416777at2759"/>